<dbReference type="GO" id="GO:0016787">
    <property type="term" value="F:hydrolase activity"/>
    <property type="evidence" value="ECO:0007669"/>
    <property type="project" value="UniProtKB-KW"/>
</dbReference>
<gene>
    <name evidence="2" type="ORF">Din_036618</name>
</gene>
<name>A0A5B7BE58_DAVIN</name>
<sequence length="105" mass="12076">MGNSWREIDVLVPALMGLILGSNTFINGVCNWFSFDDEGNLILSFDLGDEVFRTTRLPDRYREKHNVKLAVLNGSLALILFPLEGTKDWLHVWVMDHRSWKKEGV</sequence>
<keyword evidence="2" id="KW-0378">Hydrolase</keyword>
<accession>A0A5B7BE58</accession>
<dbReference type="EMBL" id="GHES01036618">
    <property type="protein sequence ID" value="MPA67177.1"/>
    <property type="molecule type" value="Transcribed_RNA"/>
</dbReference>
<evidence type="ECO:0000313" key="2">
    <source>
        <dbReference type="EMBL" id="MPA67177.1"/>
    </source>
</evidence>
<dbReference type="EC" id="3.4.24.-" evidence="2"/>
<protein>
    <submittedName>
        <fullName evidence="2">Putative F-box and associated interaction domains-containing protein</fullName>
        <ecNumber evidence="2">3.4.24.-</ecNumber>
    </submittedName>
</protein>
<dbReference type="Pfam" id="PF08268">
    <property type="entry name" value="FBA_3"/>
    <property type="match status" value="1"/>
</dbReference>
<reference evidence="2" key="1">
    <citation type="submission" date="2019-08" db="EMBL/GenBank/DDBJ databases">
        <title>Reference gene set and small RNA set construction with multiple tissues from Davidia involucrata Baill.</title>
        <authorList>
            <person name="Yang H."/>
            <person name="Zhou C."/>
            <person name="Li G."/>
            <person name="Wang J."/>
            <person name="Gao P."/>
            <person name="Wang M."/>
            <person name="Wang R."/>
            <person name="Zhao Y."/>
        </authorList>
    </citation>
    <scope>NUCLEOTIDE SEQUENCE</scope>
    <source>
        <tissue evidence="2">Mixed with DoveR01_LX</tissue>
    </source>
</reference>
<dbReference type="AlphaFoldDB" id="A0A5B7BE58"/>
<proteinExistence type="predicted"/>
<dbReference type="InterPro" id="IPR017451">
    <property type="entry name" value="F-box-assoc_interact_dom"/>
</dbReference>
<dbReference type="NCBIfam" id="TIGR01640">
    <property type="entry name" value="F_box_assoc_1"/>
    <property type="match status" value="1"/>
</dbReference>
<evidence type="ECO:0000259" key="1">
    <source>
        <dbReference type="Pfam" id="PF08268"/>
    </source>
</evidence>
<organism evidence="2">
    <name type="scientific">Davidia involucrata</name>
    <name type="common">Dove tree</name>
    <dbReference type="NCBI Taxonomy" id="16924"/>
    <lineage>
        <taxon>Eukaryota</taxon>
        <taxon>Viridiplantae</taxon>
        <taxon>Streptophyta</taxon>
        <taxon>Embryophyta</taxon>
        <taxon>Tracheophyta</taxon>
        <taxon>Spermatophyta</taxon>
        <taxon>Magnoliopsida</taxon>
        <taxon>eudicotyledons</taxon>
        <taxon>Gunneridae</taxon>
        <taxon>Pentapetalae</taxon>
        <taxon>asterids</taxon>
        <taxon>Cornales</taxon>
        <taxon>Nyssaceae</taxon>
        <taxon>Davidia</taxon>
    </lineage>
</organism>
<feature type="domain" description="F-box associated beta-propeller type 3" evidence="1">
    <location>
        <begin position="3"/>
        <end position="102"/>
    </location>
</feature>
<dbReference type="InterPro" id="IPR013187">
    <property type="entry name" value="F-box-assoc_dom_typ3"/>
</dbReference>